<dbReference type="RefSeq" id="WP_154651255.1">
    <property type="nucleotide sequence ID" value="NZ_JAWXXV010000001.1"/>
</dbReference>
<dbReference type="EMBL" id="JAWXXV010000001">
    <property type="protein sequence ID" value="MDX5984928.1"/>
    <property type="molecule type" value="Genomic_DNA"/>
</dbReference>
<evidence type="ECO:0000313" key="2">
    <source>
        <dbReference type="EMBL" id="MDX5984928.1"/>
    </source>
</evidence>
<comment type="caution">
    <text evidence="2">The sequence shown here is derived from an EMBL/GenBank/DDBJ whole genome shotgun (WGS) entry which is preliminary data.</text>
</comment>
<evidence type="ECO:0000313" key="3">
    <source>
        <dbReference type="Proteomes" id="UP001279660"/>
    </source>
</evidence>
<gene>
    <name evidence="2" type="ORF">SIL82_11705</name>
</gene>
<sequence>MKSNNPAWEAYEKSHPIVVPMELDEPHPITQCTAAAIGWPLKQASNTMPSLFPPVGRFSVHVSERNKARALRLVDALVKACEARGFELRSNSDDSVGVISVFVNKESLPLRLVERGTRVTYLLLESDADYGRKSWRDSPLRPLEKRLNKIMIDLRTKAATRIATRAAWEESDRKTAEFARMRSELRDAIAYEREAVNELVGEAEGWQKARVIRAYLAAFTASATRASTLDDNAEWIAWAYDQADRLDPLRPSPPSVLDTPPDHYREPGLNEYLDEDGTIKPA</sequence>
<reference evidence="2 3" key="1">
    <citation type="submission" date="2023-11" db="EMBL/GenBank/DDBJ databases">
        <title>MicrobeMod: A computational toolkit for identifying prokaryotic methylation and restriction-modification with nanopore sequencing.</title>
        <authorList>
            <person name="Crits-Christoph A."/>
            <person name="Kang S.C."/>
            <person name="Lee H."/>
            <person name="Ostrov N."/>
        </authorList>
    </citation>
    <scope>NUCLEOTIDE SEQUENCE [LARGE SCALE GENOMIC DNA]</scope>
    <source>
        <strain evidence="2 3">ATCC 14820</strain>
    </source>
</reference>
<protein>
    <submittedName>
        <fullName evidence="2">Uncharacterized protein</fullName>
    </submittedName>
</protein>
<accession>A0ABU4PL65</accession>
<evidence type="ECO:0000256" key="1">
    <source>
        <dbReference type="SAM" id="MobiDB-lite"/>
    </source>
</evidence>
<proteinExistence type="predicted"/>
<keyword evidence="3" id="KW-1185">Reference proteome</keyword>
<name>A0ABU4PL65_9SPHN</name>
<organism evidence="2 3">
    <name type="scientific">Sphingomonas echinoides</name>
    <dbReference type="NCBI Taxonomy" id="59803"/>
    <lineage>
        <taxon>Bacteria</taxon>
        <taxon>Pseudomonadati</taxon>
        <taxon>Pseudomonadota</taxon>
        <taxon>Alphaproteobacteria</taxon>
        <taxon>Sphingomonadales</taxon>
        <taxon>Sphingomonadaceae</taxon>
        <taxon>Sphingomonas</taxon>
    </lineage>
</organism>
<dbReference type="Proteomes" id="UP001279660">
    <property type="component" value="Unassembled WGS sequence"/>
</dbReference>
<feature type="region of interest" description="Disordered" evidence="1">
    <location>
        <begin position="249"/>
        <end position="282"/>
    </location>
</feature>